<feature type="compositionally biased region" description="Low complexity" evidence="1">
    <location>
        <begin position="225"/>
        <end position="236"/>
    </location>
</feature>
<dbReference type="AlphaFoldDB" id="A0A6J3MDE0"/>
<proteinExistence type="predicted"/>
<evidence type="ECO:0000313" key="3">
    <source>
        <dbReference type="RefSeq" id="XP_033463066.1"/>
    </source>
</evidence>
<dbReference type="Proteomes" id="UP000504637">
    <property type="component" value="Unplaced"/>
</dbReference>
<dbReference type="RefSeq" id="XP_033463066.1">
    <property type="nucleotide sequence ID" value="XM_033600870.1"/>
</dbReference>
<feature type="region of interest" description="Disordered" evidence="1">
    <location>
        <begin position="23"/>
        <end position="45"/>
    </location>
</feature>
<feature type="region of interest" description="Disordered" evidence="1">
    <location>
        <begin position="730"/>
        <end position="828"/>
    </location>
</feature>
<protein>
    <submittedName>
        <fullName evidence="3">DUF1765-domain-containing protein</fullName>
    </submittedName>
</protein>
<organism evidence="3">
    <name type="scientific">Dissoconium aciculare CBS 342.82</name>
    <dbReference type="NCBI Taxonomy" id="1314786"/>
    <lineage>
        <taxon>Eukaryota</taxon>
        <taxon>Fungi</taxon>
        <taxon>Dikarya</taxon>
        <taxon>Ascomycota</taxon>
        <taxon>Pezizomycotina</taxon>
        <taxon>Dothideomycetes</taxon>
        <taxon>Dothideomycetidae</taxon>
        <taxon>Mycosphaerellales</taxon>
        <taxon>Dissoconiaceae</taxon>
        <taxon>Dissoconium</taxon>
    </lineage>
</organism>
<reference evidence="3" key="2">
    <citation type="submission" date="2020-04" db="EMBL/GenBank/DDBJ databases">
        <authorList>
            <consortium name="NCBI Genome Project"/>
        </authorList>
    </citation>
    <scope>NUCLEOTIDE SEQUENCE</scope>
    <source>
        <strain evidence="3">CBS 342.82</strain>
    </source>
</reference>
<dbReference type="PANTHER" id="PTHR37988:SF1">
    <property type="entry name" value="UPF0592 MEMBRANE PROTEIN C7D4.03C"/>
    <property type="match status" value="1"/>
</dbReference>
<reference evidence="3" key="3">
    <citation type="submission" date="2025-08" db="UniProtKB">
        <authorList>
            <consortium name="RefSeq"/>
        </authorList>
    </citation>
    <scope>IDENTIFICATION</scope>
    <source>
        <strain evidence="3">CBS 342.82</strain>
    </source>
</reference>
<evidence type="ECO:0000256" key="1">
    <source>
        <dbReference type="SAM" id="MobiDB-lite"/>
    </source>
</evidence>
<dbReference type="InterPro" id="IPR013887">
    <property type="entry name" value="UPF0592"/>
</dbReference>
<dbReference type="GeneID" id="54358670"/>
<dbReference type="OrthoDB" id="296767at2759"/>
<feature type="compositionally biased region" description="Polar residues" evidence="1">
    <location>
        <begin position="770"/>
        <end position="782"/>
    </location>
</feature>
<accession>A0A6J3MDE0</accession>
<dbReference type="Pfam" id="PF08578">
    <property type="entry name" value="DUF1765"/>
    <property type="match status" value="1"/>
</dbReference>
<gene>
    <name evidence="3" type="ORF">K489DRAFT_312493</name>
</gene>
<name>A0A6J3MDE0_9PEZI</name>
<keyword evidence="2" id="KW-1185">Reference proteome</keyword>
<feature type="compositionally biased region" description="Basic and acidic residues" evidence="1">
    <location>
        <begin position="732"/>
        <end position="742"/>
    </location>
</feature>
<evidence type="ECO:0000313" key="2">
    <source>
        <dbReference type="Proteomes" id="UP000504637"/>
    </source>
</evidence>
<sequence>MNIDQQESTEALPRRRDIAQRLTRPVSEILGSTADAAAPEEASTESRWLSGLSRLPKSFSTDKLPALRTVASQESPLKAAPVPRILSPESTTSSTFAVLKRRDELWSVFRNLDAEYARFASKSTALKANVVRSSLLPFLRSYANHSSNRNLRPEDLDRRINILNKWWTGLLEMLHGQNNQSISGTDRPVTLDAVMGIMDRPEWRSAPSPFCPIHQLSTDDPLTNSRPASSSQESPSDFLTASVHHNVKNIFIQNLTSQMAFVVDKMSLRNASASLVAFCGKAIAFAFMFVPGLADVLIRLWQVPVDTLGRVLNENDVSKFDTIDDVMYENVSTRFPPPLHTLGFRSLATYMRQLRTSPLLPLGTTDINWRGAWLDRWTGRESDLFYVFVKHFHILSSDFLPLSSSKRDRICSPGLLIVQAQMLRMFDASLHRIASAAPQDLTSNSPTFDDLLADPDAIASTIPFAPANAIRIMAENRLIMLVRDFLSERTCDHPIARDLFARSFNDLLQASARRVSIYDHGACYTLLDFLEEALVIIVRYEQARGASGTIINSNFWQNVCKRMISSENTMTEIRLYAFLYTIWPTVVVDPERRRDLCLGLLLDEHVFQSRFNHWCPMVRAYYMRLTCWRVGRYDGESANPDDIEILETLLKRLRTTWSFFLHLYDAAQGDWRKLPVTSPSYPTPGRRLLIIRTDAVSSHHDHFQSFDAIATAPTQRARLNGWKRVSSASNFNEHEKRLDSEQSRPNSDTDTSPEEGSFGGFIRRMIGSRARSQSQEPASSTASRHEALPSADLDISMSMQSGGAYPSMKHGAATEKPASRSQSELMNRPRTESYSFKFSLEFVSSAKTPAPPLRLFPPRLPGPAHELLLARSTDPSNPSASAQSLFTPCRAVAPSDQDVAHARYCGRALAEWTIVVGECRSFFERRKTEGVPSNRRVETPLLGVEVFRRPT</sequence>
<dbReference type="PANTHER" id="PTHR37988">
    <property type="entry name" value="UPF0592 MEMBRANE PROTEIN C7D4.03C"/>
    <property type="match status" value="1"/>
</dbReference>
<feature type="region of interest" description="Disordered" evidence="1">
    <location>
        <begin position="216"/>
        <end position="236"/>
    </location>
</feature>
<reference evidence="3" key="1">
    <citation type="submission" date="2020-01" db="EMBL/GenBank/DDBJ databases">
        <authorList>
            <consortium name="DOE Joint Genome Institute"/>
            <person name="Haridas S."/>
            <person name="Albert R."/>
            <person name="Binder M."/>
            <person name="Bloem J."/>
            <person name="Labutti K."/>
            <person name="Salamov A."/>
            <person name="Andreopoulos B."/>
            <person name="Baker S.E."/>
            <person name="Barry K."/>
            <person name="Bills G."/>
            <person name="Bluhm B.H."/>
            <person name="Cannon C."/>
            <person name="Castanera R."/>
            <person name="Culley D.E."/>
            <person name="Daum C."/>
            <person name="Ezra D."/>
            <person name="Gonzalez J.B."/>
            <person name="Henrissat B."/>
            <person name="Kuo A."/>
            <person name="Liang C."/>
            <person name="Lipzen A."/>
            <person name="Lutzoni F."/>
            <person name="Magnuson J."/>
            <person name="Mondo S."/>
            <person name="Nolan M."/>
            <person name="Ohm R."/>
            <person name="Pangilinan J."/>
            <person name="Park H.-J."/>
            <person name="Ramirez L."/>
            <person name="Alfaro M."/>
            <person name="Sun H."/>
            <person name="Tritt A."/>
            <person name="Yoshinaga Y."/>
            <person name="Zwiers L.-H."/>
            <person name="Turgeon B.G."/>
            <person name="Goodwin S.B."/>
            <person name="Spatafora J.W."/>
            <person name="Crous P.W."/>
            <person name="Grigoriev I.V."/>
        </authorList>
    </citation>
    <scope>NUCLEOTIDE SEQUENCE</scope>
    <source>
        <strain evidence="3">CBS 342.82</strain>
    </source>
</reference>